<accession>C0FQH4</accession>
<reference evidence="3 4" key="2">
    <citation type="submission" date="2009-03" db="EMBL/GenBank/DDBJ databases">
        <title>Draft genome sequence of Roseburia inulinivorans (DSM 16841).</title>
        <authorList>
            <person name="Sudarsanam P."/>
            <person name="Ley R."/>
            <person name="Guruge J."/>
            <person name="Turnbaugh P.J."/>
            <person name="Mahowald M."/>
            <person name="Liep D."/>
            <person name="Gordon J."/>
        </authorList>
    </citation>
    <scope>NUCLEOTIDE SEQUENCE [LARGE SCALE GENOMIC DNA]</scope>
    <source>
        <strain evidence="3 4">DSM 16841</strain>
    </source>
</reference>
<organism evidence="3 4">
    <name type="scientific">Roseburia inulinivorans DSM 16841</name>
    <dbReference type="NCBI Taxonomy" id="622312"/>
    <lineage>
        <taxon>Bacteria</taxon>
        <taxon>Bacillati</taxon>
        <taxon>Bacillota</taxon>
        <taxon>Clostridia</taxon>
        <taxon>Lachnospirales</taxon>
        <taxon>Lachnospiraceae</taxon>
        <taxon>Roseburia</taxon>
    </lineage>
</organism>
<feature type="transmembrane region" description="Helical" evidence="2">
    <location>
        <begin position="12"/>
        <end position="34"/>
    </location>
</feature>
<evidence type="ECO:0000256" key="1">
    <source>
        <dbReference type="SAM" id="MobiDB-lite"/>
    </source>
</evidence>
<dbReference type="Proteomes" id="UP000003561">
    <property type="component" value="Unassembled WGS sequence"/>
</dbReference>
<protein>
    <submittedName>
        <fullName evidence="3">Uncharacterized protein</fullName>
    </submittedName>
</protein>
<reference evidence="3 4" key="1">
    <citation type="submission" date="2009-02" db="EMBL/GenBank/DDBJ databases">
        <authorList>
            <person name="Fulton L."/>
            <person name="Clifton S."/>
            <person name="Fulton B."/>
            <person name="Xu J."/>
            <person name="Minx P."/>
            <person name="Pepin K.H."/>
            <person name="Johnson M."/>
            <person name="Bhonagiri V."/>
            <person name="Nash W.E."/>
            <person name="Mardis E.R."/>
            <person name="Wilson R.K."/>
        </authorList>
    </citation>
    <scope>NUCLEOTIDE SEQUENCE [LARGE SCALE GENOMIC DNA]</scope>
    <source>
        <strain evidence="3 4">DSM 16841</strain>
    </source>
</reference>
<gene>
    <name evidence="3" type="ORF">ROSEINA2194_00978</name>
</gene>
<keyword evidence="2" id="KW-0472">Membrane</keyword>
<dbReference type="EMBL" id="ACFY01000040">
    <property type="protein sequence ID" value="EEG95196.1"/>
    <property type="molecule type" value="Genomic_DNA"/>
</dbReference>
<proteinExistence type="predicted"/>
<comment type="caution">
    <text evidence="3">The sequence shown here is derived from an EMBL/GenBank/DDBJ whole genome shotgun (WGS) entry which is preliminary data.</text>
</comment>
<evidence type="ECO:0000256" key="2">
    <source>
        <dbReference type="SAM" id="Phobius"/>
    </source>
</evidence>
<dbReference type="eggNOG" id="ENOG5033348">
    <property type="taxonomic scope" value="Bacteria"/>
</dbReference>
<feature type="transmembrane region" description="Helical" evidence="2">
    <location>
        <begin position="40"/>
        <end position="63"/>
    </location>
</feature>
<evidence type="ECO:0000313" key="3">
    <source>
        <dbReference type="EMBL" id="EEG95196.1"/>
    </source>
</evidence>
<feature type="region of interest" description="Disordered" evidence="1">
    <location>
        <begin position="70"/>
        <end position="98"/>
    </location>
</feature>
<sequence length="98" mass="10984">MKNVFSGEIMKTKGIPAVVMLLAGFVTCIIGIVQHMETDVFIKTLLAVLIIFYLLGCIVKLVLDKNFKEMDEPEENQEESGEEQTQEQSDSDGEKKSE</sequence>
<name>C0FQH4_9FIRM</name>
<keyword evidence="2" id="KW-1133">Transmembrane helix</keyword>
<evidence type="ECO:0000313" key="4">
    <source>
        <dbReference type="Proteomes" id="UP000003561"/>
    </source>
</evidence>
<keyword evidence="2" id="KW-0812">Transmembrane</keyword>
<dbReference type="AlphaFoldDB" id="C0FQH4"/>
<feature type="compositionally biased region" description="Acidic residues" evidence="1">
    <location>
        <begin position="71"/>
        <end position="91"/>
    </location>
</feature>